<dbReference type="RefSeq" id="WP_011128848.1">
    <property type="nucleotide sequence ID" value="NC_005070.1"/>
</dbReference>
<dbReference type="Pfam" id="PF10615">
    <property type="entry name" value="DUF2470"/>
    <property type="match status" value="1"/>
</dbReference>
<dbReference type="InterPro" id="IPR019595">
    <property type="entry name" value="DUF2470"/>
</dbReference>
<name>Q7U4S3_PARMW</name>
<keyword evidence="3" id="KW-1185">Reference proteome</keyword>
<dbReference type="Proteomes" id="UP000001422">
    <property type="component" value="Chromosome"/>
</dbReference>
<protein>
    <recommendedName>
        <fullName evidence="1">DUF2470 domain-containing protein</fullName>
    </recommendedName>
</protein>
<evidence type="ECO:0000259" key="1">
    <source>
        <dbReference type="Pfam" id="PF10615"/>
    </source>
</evidence>
<dbReference type="SUPFAM" id="SSF50475">
    <property type="entry name" value="FMN-binding split barrel"/>
    <property type="match status" value="1"/>
</dbReference>
<organism evidence="2 3">
    <name type="scientific">Parasynechococcus marenigrum (strain WH8102)</name>
    <dbReference type="NCBI Taxonomy" id="84588"/>
    <lineage>
        <taxon>Bacteria</taxon>
        <taxon>Bacillati</taxon>
        <taxon>Cyanobacteriota</taxon>
        <taxon>Cyanophyceae</taxon>
        <taxon>Synechococcales</taxon>
        <taxon>Prochlorococcaceae</taxon>
        <taxon>Parasynechococcus</taxon>
        <taxon>Parasynechococcus marenigrum</taxon>
    </lineage>
</organism>
<reference evidence="2 3" key="1">
    <citation type="journal article" date="2003" name="Nature">
        <title>The genome of a motile marine Synechococcus.</title>
        <authorList>
            <person name="Palenik B."/>
            <person name="Brahamsha B."/>
            <person name="Larimer F."/>
            <person name="Land M."/>
            <person name="Hauser L."/>
            <person name="Chain P."/>
            <person name="Lamerdin J."/>
            <person name="Regala W."/>
            <person name="Allen E.A."/>
            <person name="McCarren J."/>
            <person name="Paulsen I."/>
            <person name="Dufresne A."/>
            <person name="Partensky F."/>
            <person name="Webb E."/>
            <person name="Waterbury J."/>
        </authorList>
    </citation>
    <scope>NUCLEOTIDE SEQUENCE [LARGE SCALE GENOMIC DNA]</scope>
    <source>
        <strain evidence="2 3">WH8102</strain>
    </source>
</reference>
<gene>
    <name evidence="2" type="ordered locus">SYNW1990</name>
</gene>
<sequence length="91" mass="9810">MPSDPLTPAVSARICKHMNEDHAEAVLAYAHHYGGVDAASAAEMVAVSATDMELKVDGQPLRIPFDHTLTDSEDAHRTLVAMLRAMPKQDA</sequence>
<accession>Q7U4S3</accession>
<dbReference type="AlphaFoldDB" id="Q7U4S3"/>
<dbReference type="InterPro" id="IPR037119">
    <property type="entry name" value="Haem_oxidase_HugZ-like_sf"/>
</dbReference>
<proteinExistence type="predicted"/>
<evidence type="ECO:0000313" key="3">
    <source>
        <dbReference type="Proteomes" id="UP000001422"/>
    </source>
</evidence>
<dbReference type="PANTHER" id="PTHR37783:SF1">
    <property type="entry name" value="MEMBRANE PROTEIN, PUTATIVE (AFU_ORTHOLOGUE AFUA_1G04315)-RELATED"/>
    <property type="match status" value="1"/>
</dbReference>
<feature type="domain" description="DUF2470" evidence="1">
    <location>
        <begin position="11"/>
        <end position="82"/>
    </location>
</feature>
<dbReference type="HOGENOM" id="CLU_174720_0_0_3"/>
<dbReference type="STRING" id="84588.SYNW1990"/>
<dbReference type="eggNOG" id="COG0748">
    <property type="taxonomic scope" value="Bacteria"/>
</dbReference>
<dbReference type="KEGG" id="syw:SYNW1990"/>
<dbReference type="PANTHER" id="PTHR37783">
    <property type="entry name" value="MEMBRANE PROTEIN, PUTATIVE (AFU_ORTHOLOGUE AFUA_1G04315)-RELATED"/>
    <property type="match status" value="1"/>
</dbReference>
<evidence type="ECO:0000313" key="2">
    <source>
        <dbReference type="EMBL" id="CAE08505.1"/>
    </source>
</evidence>
<dbReference type="Gene3D" id="3.20.180.10">
    <property type="entry name" value="PNP-oxidase-like"/>
    <property type="match status" value="1"/>
</dbReference>
<dbReference type="EMBL" id="BX569694">
    <property type="protein sequence ID" value="CAE08505.1"/>
    <property type="molecule type" value="Genomic_DNA"/>
</dbReference>